<keyword evidence="4 5" id="KW-0472">Membrane</keyword>
<proteinExistence type="predicted"/>
<sequence>MKELFIQNPIIPIVITLIAYIISYTIYIKTKLPILTPLVTSVILVGFSLYFMQVPYSVYNESGGKFINALVGPATVALALPIYRNLPILKANLAVIFISIAIGSSIGITGIFISAKLLGISDALFPSLLTKSVTTAIAVDITANMGGIRSITILSVIISGVTGAIVAPTVCKICKIKSSLAVGLSIGTASHAVGTSKAIELGETEGAMSGLAIGIAGALSVVLIPILYKLLLMIWG</sequence>
<accession>A0A0G4K483</accession>
<dbReference type="InterPro" id="IPR007300">
    <property type="entry name" value="CidB/LrgB"/>
</dbReference>
<evidence type="ECO:0000256" key="5">
    <source>
        <dbReference type="SAM" id="Phobius"/>
    </source>
</evidence>
<keyword evidence="3 5" id="KW-1133">Transmembrane helix</keyword>
<dbReference type="RefSeq" id="WP_048593513.1">
    <property type="nucleotide sequence ID" value="NZ_CVLB01000001.1"/>
</dbReference>
<dbReference type="GO" id="GO:0016020">
    <property type="term" value="C:membrane"/>
    <property type="evidence" value="ECO:0007669"/>
    <property type="project" value="UniProtKB-SubCell"/>
</dbReference>
<feature type="transmembrane region" description="Helical" evidence="5">
    <location>
        <begin position="95"/>
        <end position="118"/>
    </location>
</feature>
<keyword evidence="7" id="KW-1185">Reference proteome</keyword>
<evidence type="ECO:0000256" key="1">
    <source>
        <dbReference type="ARBA" id="ARBA00004141"/>
    </source>
</evidence>
<feature type="transmembrane region" description="Helical" evidence="5">
    <location>
        <begin position="211"/>
        <end position="231"/>
    </location>
</feature>
<dbReference type="AlphaFoldDB" id="A0A0G4K483"/>
<gene>
    <name evidence="6" type="ORF">BRSU_0369</name>
</gene>
<dbReference type="PANTHER" id="PTHR30249:SF0">
    <property type="entry name" value="PLASTIDAL GLYCOLATE_GLYCERATE TRANSLOCATOR 1, CHLOROPLASTIC"/>
    <property type="match status" value="1"/>
</dbReference>
<comment type="subcellular location">
    <subcellularLocation>
        <location evidence="1">Membrane</location>
        <topology evidence="1">Multi-pass membrane protein</topology>
    </subcellularLocation>
</comment>
<protein>
    <submittedName>
        <fullName evidence="6">Membrane protein</fullName>
    </submittedName>
</protein>
<name>A0A0G4K483_9SPIR</name>
<evidence type="ECO:0000256" key="4">
    <source>
        <dbReference type="ARBA" id="ARBA00023136"/>
    </source>
</evidence>
<feature type="transmembrane region" description="Helical" evidence="5">
    <location>
        <begin position="179"/>
        <end position="199"/>
    </location>
</feature>
<evidence type="ECO:0000313" key="7">
    <source>
        <dbReference type="Proteomes" id="UP000043763"/>
    </source>
</evidence>
<feature type="transmembrane region" description="Helical" evidence="5">
    <location>
        <begin position="148"/>
        <end position="167"/>
    </location>
</feature>
<evidence type="ECO:0000313" key="6">
    <source>
        <dbReference type="EMBL" id="CRF31786.1"/>
    </source>
</evidence>
<dbReference type="PANTHER" id="PTHR30249">
    <property type="entry name" value="PUTATIVE SEROTONIN TRANSPORTER"/>
    <property type="match status" value="1"/>
</dbReference>
<dbReference type="EMBL" id="CVLB01000001">
    <property type="protein sequence ID" value="CRF31786.1"/>
    <property type="molecule type" value="Genomic_DNA"/>
</dbReference>
<dbReference type="OrthoDB" id="9811701at2"/>
<feature type="transmembrane region" description="Helical" evidence="5">
    <location>
        <begin position="6"/>
        <end position="27"/>
    </location>
</feature>
<feature type="transmembrane region" description="Helical" evidence="5">
    <location>
        <begin position="66"/>
        <end position="83"/>
    </location>
</feature>
<dbReference type="Proteomes" id="UP000043763">
    <property type="component" value="Unassembled WGS sequence"/>
</dbReference>
<keyword evidence="2 5" id="KW-0812">Transmembrane</keyword>
<evidence type="ECO:0000256" key="2">
    <source>
        <dbReference type="ARBA" id="ARBA00022692"/>
    </source>
</evidence>
<organism evidence="6 7">
    <name type="scientific">Brachyspira suanatina</name>
    <dbReference type="NCBI Taxonomy" id="381802"/>
    <lineage>
        <taxon>Bacteria</taxon>
        <taxon>Pseudomonadati</taxon>
        <taxon>Spirochaetota</taxon>
        <taxon>Spirochaetia</taxon>
        <taxon>Brachyspirales</taxon>
        <taxon>Brachyspiraceae</taxon>
        <taxon>Brachyspira</taxon>
    </lineage>
</organism>
<feature type="transmembrane region" description="Helical" evidence="5">
    <location>
        <begin position="34"/>
        <end position="54"/>
    </location>
</feature>
<evidence type="ECO:0000256" key="3">
    <source>
        <dbReference type="ARBA" id="ARBA00022989"/>
    </source>
</evidence>
<reference evidence="7" key="1">
    <citation type="submission" date="2015-04" db="EMBL/GenBank/DDBJ databases">
        <authorList>
            <person name="Mushtaq Mamoona"/>
        </authorList>
    </citation>
    <scope>NUCLEOTIDE SEQUENCE [LARGE SCALE GENOMIC DNA]</scope>
    <source>
        <strain evidence="7">AN4859/03</strain>
    </source>
</reference>
<dbReference type="Pfam" id="PF04172">
    <property type="entry name" value="LrgB"/>
    <property type="match status" value="1"/>
</dbReference>